<feature type="compositionally biased region" description="Basic and acidic residues" evidence="1">
    <location>
        <begin position="46"/>
        <end position="59"/>
    </location>
</feature>
<gene>
    <name evidence="3" type="ORF">LSAA_8715</name>
</gene>
<keyword evidence="2" id="KW-0472">Membrane</keyword>
<sequence>MTVEEKKYCAQNKQVVSTSPILLSISLQCLLAWLISATFSQSFRTKNHEGQHYSQHAENDTNPYDHGLEDRNGRPNHEFISFFTFPKNPELQKREVNIEEDIDDDNNIASNVLSDHSYSLPNSMDLLGVENKKKAKL</sequence>
<feature type="transmembrane region" description="Helical" evidence="2">
    <location>
        <begin position="20"/>
        <end position="39"/>
    </location>
</feature>
<accession>A0A7R8CYC8</accession>
<reference evidence="3" key="1">
    <citation type="submission" date="2021-02" db="EMBL/GenBank/DDBJ databases">
        <authorList>
            <person name="Bekaert M."/>
        </authorList>
    </citation>
    <scope>NUCLEOTIDE SEQUENCE</scope>
    <source>
        <strain evidence="3">IoA-00</strain>
    </source>
</reference>
<dbReference type="Proteomes" id="UP000675881">
    <property type="component" value="Chromosome 4"/>
</dbReference>
<evidence type="ECO:0000256" key="1">
    <source>
        <dbReference type="SAM" id="MobiDB-lite"/>
    </source>
</evidence>
<evidence type="ECO:0000313" key="3">
    <source>
        <dbReference type="EMBL" id="CAF2923133.1"/>
    </source>
</evidence>
<dbReference type="EMBL" id="HG994583">
    <property type="protein sequence ID" value="CAF2923133.1"/>
    <property type="molecule type" value="Genomic_DNA"/>
</dbReference>
<organism evidence="3 4">
    <name type="scientific">Lepeophtheirus salmonis</name>
    <name type="common">Salmon louse</name>
    <name type="synonym">Caligus salmonis</name>
    <dbReference type="NCBI Taxonomy" id="72036"/>
    <lineage>
        <taxon>Eukaryota</taxon>
        <taxon>Metazoa</taxon>
        <taxon>Ecdysozoa</taxon>
        <taxon>Arthropoda</taxon>
        <taxon>Crustacea</taxon>
        <taxon>Multicrustacea</taxon>
        <taxon>Hexanauplia</taxon>
        <taxon>Copepoda</taxon>
        <taxon>Siphonostomatoida</taxon>
        <taxon>Caligidae</taxon>
        <taxon>Lepeophtheirus</taxon>
    </lineage>
</organism>
<dbReference type="AlphaFoldDB" id="A0A7R8CYC8"/>
<evidence type="ECO:0000313" key="4">
    <source>
        <dbReference type="Proteomes" id="UP000675881"/>
    </source>
</evidence>
<protein>
    <submittedName>
        <fullName evidence="3">(salmon louse) hypothetical protein</fullName>
    </submittedName>
</protein>
<keyword evidence="2" id="KW-0812">Transmembrane</keyword>
<evidence type="ECO:0000256" key="2">
    <source>
        <dbReference type="SAM" id="Phobius"/>
    </source>
</evidence>
<proteinExistence type="predicted"/>
<name>A0A7R8CYC8_LEPSM</name>
<feature type="region of interest" description="Disordered" evidence="1">
    <location>
        <begin position="46"/>
        <end position="72"/>
    </location>
</feature>
<keyword evidence="4" id="KW-1185">Reference proteome</keyword>
<keyword evidence="2" id="KW-1133">Transmembrane helix</keyword>
<dbReference type="OrthoDB" id="6380655at2759"/>